<dbReference type="EMBL" id="LJIW01000002">
    <property type="protein sequence ID" value="PNG90866.1"/>
    <property type="molecule type" value="Genomic_DNA"/>
</dbReference>
<dbReference type="Proteomes" id="UP000236520">
    <property type="component" value="Unassembled WGS sequence"/>
</dbReference>
<evidence type="ECO:0000313" key="2">
    <source>
        <dbReference type="Proteomes" id="UP000236520"/>
    </source>
</evidence>
<reference evidence="1 2" key="1">
    <citation type="submission" date="2015-09" db="EMBL/GenBank/DDBJ databases">
        <title>Genome sequence, genome mining and natural product profiling of a biocontrol bacterium Streptomyces malaysiensis F913.</title>
        <authorList>
            <person name="Xu Y."/>
            <person name="Wei J."/>
            <person name="Xie J."/>
            <person name="Li T."/>
            <person name="Zhou Z."/>
        </authorList>
    </citation>
    <scope>NUCLEOTIDE SEQUENCE [LARGE SCALE GENOMIC DNA]</scope>
    <source>
        <strain evidence="1 2">F913</strain>
    </source>
</reference>
<organism evidence="1 2">
    <name type="scientific">Streptomyces malaysiensis</name>
    <dbReference type="NCBI Taxonomy" id="92644"/>
    <lineage>
        <taxon>Bacteria</taxon>
        <taxon>Bacillati</taxon>
        <taxon>Actinomycetota</taxon>
        <taxon>Actinomycetes</taxon>
        <taxon>Kitasatosporales</taxon>
        <taxon>Streptomycetaceae</taxon>
        <taxon>Streptomyces</taxon>
        <taxon>Streptomyces violaceusniger group</taxon>
    </lineage>
</organism>
<name>A0A2J7YS55_STRMQ</name>
<evidence type="ECO:0000313" key="1">
    <source>
        <dbReference type="EMBL" id="PNG90866.1"/>
    </source>
</evidence>
<sequence>MAPRAARRPSARHGSIVAGTSSVIHHGVFRDEDGLADPLTLDPVKPPGITAREVSVVLDVPRRYWIGRAGGSPLSADR</sequence>
<gene>
    <name evidence="1" type="ORF">SMF913_26331</name>
</gene>
<dbReference type="RefSeq" id="WP_250850843.1">
    <property type="nucleotide sequence ID" value="NZ_LJIW01000002.1"/>
</dbReference>
<keyword evidence="2" id="KW-1185">Reference proteome</keyword>
<comment type="caution">
    <text evidence="1">The sequence shown here is derived from an EMBL/GenBank/DDBJ whole genome shotgun (WGS) entry which is preliminary data.</text>
</comment>
<proteinExistence type="predicted"/>
<protein>
    <submittedName>
        <fullName evidence="1">Uncharacterized protein</fullName>
    </submittedName>
</protein>
<dbReference type="AlphaFoldDB" id="A0A2J7YS55"/>
<accession>A0A2J7YS55</accession>